<dbReference type="EMBL" id="CACTIH010000022">
    <property type="protein sequence ID" value="CAA2935155.1"/>
    <property type="molecule type" value="Genomic_DNA"/>
</dbReference>
<dbReference type="GO" id="GO:0000302">
    <property type="term" value="P:response to reactive oxygen species"/>
    <property type="evidence" value="ECO:0007669"/>
    <property type="project" value="TreeGrafter"/>
</dbReference>
<dbReference type="GO" id="GO:0009507">
    <property type="term" value="C:chloroplast"/>
    <property type="evidence" value="ECO:0007669"/>
    <property type="project" value="TreeGrafter"/>
</dbReference>
<dbReference type="GO" id="GO:0046872">
    <property type="term" value="F:metal ion binding"/>
    <property type="evidence" value="ECO:0007669"/>
    <property type="project" value="UniProtKB-KW"/>
</dbReference>
<dbReference type="Gene3D" id="1.10.520.10">
    <property type="match status" value="1"/>
</dbReference>
<dbReference type="Gene3D" id="1.10.420.10">
    <property type="entry name" value="Peroxidase, domain 2"/>
    <property type="match status" value="1"/>
</dbReference>
<protein>
    <submittedName>
        <fullName evidence="14">L-ascorbate peroxidase 3, peroxisomal</fullName>
    </submittedName>
</protein>
<evidence type="ECO:0000256" key="6">
    <source>
        <dbReference type="ARBA" id="ARBA00022723"/>
    </source>
</evidence>
<dbReference type="InterPro" id="IPR019793">
    <property type="entry name" value="Peroxidases_heam-ligand_BS"/>
</dbReference>
<dbReference type="PROSITE" id="PS00436">
    <property type="entry name" value="PEROXIDASE_2"/>
    <property type="match status" value="1"/>
</dbReference>
<dbReference type="SUPFAM" id="SSF48113">
    <property type="entry name" value="Heme-dependent peroxidases"/>
    <property type="match status" value="1"/>
</dbReference>
<dbReference type="InterPro" id="IPR044831">
    <property type="entry name" value="Ccp1-like"/>
</dbReference>
<evidence type="ECO:0000256" key="8">
    <source>
        <dbReference type="ARBA" id="ARBA00022958"/>
    </source>
</evidence>
<dbReference type="Pfam" id="PF00141">
    <property type="entry name" value="peroxidase"/>
    <property type="match status" value="1"/>
</dbReference>
<evidence type="ECO:0000256" key="9">
    <source>
        <dbReference type="ARBA" id="ARBA00023002"/>
    </source>
</evidence>
<dbReference type="PRINTS" id="PR00459">
    <property type="entry name" value="ASPEROXIDASE"/>
</dbReference>
<dbReference type="FunFam" id="1.10.520.10:FF:000003">
    <property type="entry name" value="Cytosolic ascorbate peroxidase"/>
    <property type="match status" value="1"/>
</dbReference>
<evidence type="ECO:0000256" key="10">
    <source>
        <dbReference type="ARBA" id="ARBA00023004"/>
    </source>
</evidence>
<dbReference type="GO" id="GO:0042744">
    <property type="term" value="P:hydrogen peroxide catabolic process"/>
    <property type="evidence" value="ECO:0007669"/>
    <property type="project" value="UniProtKB-KW"/>
</dbReference>
<evidence type="ECO:0000256" key="3">
    <source>
        <dbReference type="ARBA" id="ARBA00006873"/>
    </source>
</evidence>
<comment type="cofactor">
    <cofactor evidence="2">
        <name>heme b</name>
        <dbReference type="ChEBI" id="CHEBI:60344"/>
    </cofactor>
</comment>
<keyword evidence="10" id="KW-0408">Iron</keyword>
<dbReference type="Gramene" id="OE9A079867T1">
    <property type="protein sequence ID" value="OE9A079867C1"/>
    <property type="gene ID" value="OE9A079867"/>
</dbReference>
<dbReference type="Proteomes" id="UP000594638">
    <property type="component" value="Unassembled WGS sequence"/>
</dbReference>
<dbReference type="InterPro" id="IPR002016">
    <property type="entry name" value="Haem_peroxidase"/>
</dbReference>
<feature type="domain" description="Plant heme peroxidase family profile" evidence="13">
    <location>
        <begin position="18"/>
        <end position="256"/>
    </location>
</feature>
<evidence type="ECO:0000256" key="5">
    <source>
        <dbReference type="ARBA" id="ARBA00022617"/>
    </source>
</evidence>
<dbReference type="PRINTS" id="PR00458">
    <property type="entry name" value="PEROXIDASE"/>
</dbReference>
<evidence type="ECO:0000256" key="2">
    <source>
        <dbReference type="ARBA" id="ARBA00001970"/>
    </source>
</evidence>
<dbReference type="OrthoDB" id="2859658at2759"/>
<evidence type="ECO:0000256" key="12">
    <source>
        <dbReference type="SAM" id="Phobius"/>
    </source>
</evidence>
<keyword evidence="12" id="KW-1133">Transmembrane helix</keyword>
<name>A0A8S0PBW2_OLEEU</name>
<dbReference type="InterPro" id="IPR019794">
    <property type="entry name" value="Peroxidases_AS"/>
</dbReference>
<evidence type="ECO:0000256" key="1">
    <source>
        <dbReference type="ARBA" id="ARBA00000189"/>
    </source>
</evidence>
<dbReference type="PANTHER" id="PTHR31356:SF36">
    <property type="entry name" value="L-ASCORBATE PEROXIDASE 3"/>
    <property type="match status" value="1"/>
</dbReference>
<feature type="transmembrane region" description="Helical" evidence="12">
    <location>
        <begin position="249"/>
        <end position="268"/>
    </location>
</feature>
<dbReference type="GO" id="GO:0034599">
    <property type="term" value="P:cellular response to oxidative stress"/>
    <property type="evidence" value="ECO:0007669"/>
    <property type="project" value="InterPro"/>
</dbReference>
<dbReference type="PANTHER" id="PTHR31356">
    <property type="entry name" value="THYLAKOID LUMENAL 29 KDA PROTEIN, CHLOROPLASTIC-RELATED"/>
    <property type="match status" value="1"/>
</dbReference>
<comment type="similarity">
    <text evidence="3">Belongs to the peroxidase family. Ascorbate peroxidase subfamily.</text>
</comment>
<reference evidence="14 15" key="1">
    <citation type="submission" date="2019-12" db="EMBL/GenBank/DDBJ databases">
        <authorList>
            <person name="Alioto T."/>
            <person name="Alioto T."/>
            <person name="Gomez Garrido J."/>
        </authorList>
    </citation>
    <scope>NUCLEOTIDE SEQUENCE [LARGE SCALE GENOMIC DNA]</scope>
</reference>
<dbReference type="PROSITE" id="PS00435">
    <property type="entry name" value="PEROXIDASE_1"/>
    <property type="match status" value="1"/>
</dbReference>
<organism evidence="14 15">
    <name type="scientific">Olea europaea subsp. europaea</name>
    <dbReference type="NCBI Taxonomy" id="158383"/>
    <lineage>
        <taxon>Eukaryota</taxon>
        <taxon>Viridiplantae</taxon>
        <taxon>Streptophyta</taxon>
        <taxon>Embryophyta</taxon>
        <taxon>Tracheophyta</taxon>
        <taxon>Spermatophyta</taxon>
        <taxon>Magnoliopsida</taxon>
        <taxon>eudicotyledons</taxon>
        <taxon>Gunneridae</taxon>
        <taxon>Pentapetalae</taxon>
        <taxon>asterids</taxon>
        <taxon>lamiids</taxon>
        <taxon>Lamiales</taxon>
        <taxon>Oleaceae</taxon>
        <taxon>Oleeae</taxon>
        <taxon>Olea</taxon>
    </lineage>
</organism>
<dbReference type="InterPro" id="IPR002207">
    <property type="entry name" value="Peroxidase_I"/>
</dbReference>
<gene>
    <name evidence="14" type="ORF">OLEA9_A079867</name>
</gene>
<comment type="caution">
    <text evidence="14">The sequence shown here is derived from an EMBL/GenBank/DDBJ whole genome shotgun (WGS) entry which is preliminary data.</text>
</comment>
<keyword evidence="12" id="KW-0472">Membrane</keyword>
<evidence type="ECO:0000313" key="15">
    <source>
        <dbReference type="Proteomes" id="UP000594638"/>
    </source>
</evidence>
<evidence type="ECO:0000256" key="4">
    <source>
        <dbReference type="ARBA" id="ARBA00022559"/>
    </source>
</evidence>
<keyword evidence="4 14" id="KW-0575">Peroxidase</keyword>
<sequence length="273" mass="30258">MTVVDGEYLKEIEGARRDLRALISSKNCAPIMLRLAWHDAGTYDAKTKTGGPNGSIRNEYNHEANRGLKIAIDLCEEVKARHHKISYADLYQLAGVVAVEVTGGPTIDFVPGRKDSTVACKEGRLPDATKGASHLRDVFYRMGLSEKDIVALSGGHTLGRAHHERSGFEGPWTKEPLKFDNSYFLELIKGDSEGLLKLPTDKALMNDPVFRSYVEFYAKDEDAFFRDYAASHKKLSELGFTHPLAMKNILAKIGVIAAVVILSYLYAINRIAN</sequence>
<keyword evidence="11" id="KW-0376">Hydrogen peroxide</keyword>
<dbReference type="GO" id="GO:0140825">
    <property type="term" value="F:lactoperoxidase activity"/>
    <property type="evidence" value="ECO:0007669"/>
    <property type="project" value="UniProtKB-EC"/>
</dbReference>
<dbReference type="GO" id="GO:0020037">
    <property type="term" value="F:heme binding"/>
    <property type="evidence" value="ECO:0007669"/>
    <property type="project" value="InterPro"/>
</dbReference>
<dbReference type="AlphaFoldDB" id="A0A8S0PBW2"/>
<evidence type="ECO:0000259" key="13">
    <source>
        <dbReference type="PROSITE" id="PS50873"/>
    </source>
</evidence>
<proteinExistence type="inferred from homology"/>
<keyword evidence="5" id="KW-0349">Heme</keyword>
<keyword evidence="12" id="KW-0812">Transmembrane</keyword>
<comment type="catalytic activity">
    <reaction evidence="1">
        <text>2 a phenolic donor + H2O2 = 2 a phenolic radical donor + 2 H2O</text>
        <dbReference type="Rhea" id="RHEA:56136"/>
        <dbReference type="ChEBI" id="CHEBI:15377"/>
        <dbReference type="ChEBI" id="CHEBI:16240"/>
        <dbReference type="ChEBI" id="CHEBI:139520"/>
        <dbReference type="ChEBI" id="CHEBI:139521"/>
        <dbReference type="EC" id="1.11.1.7"/>
    </reaction>
</comment>
<keyword evidence="9" id="KW-0560">Oxidoreductase</keyword>
<accession>A0A8S0PBW2</accession>
<evidence type="ECO:0000256" key="7">
    <source>
        <dbReference type="ARBA" id="ARBA00022837"/>
    </source>
</evidence>
<dbReference type="PROSITE" id="PS50873">
    <property type="entry name" value="PEROXIDASE_4"/>
    <property type="match status" value="1"/>
</dbReference>
<keyword evidence="15" id="KW-1185">Reference proteome</keyword>
<dbReference type="InterPro" id="IPR010255">
    <property type="entry name" value="Haem_peroxidase_sf"/>
</dbReference>
<evidence type="ECO:0000313" key="14">
    <source>
        <dbReference type="EMBL" id="CAA2935155.1"/>
    </source>
</evidence>
<keyword evidence="8" id="KW-0630">Potassium</keyword>
<dbReference type="FunFam" id="1.10.420.10:FF:000003">
    <property type="entry name" value="L-ascorbate peroxidase, cytosolic"/>
    <property type="match status" value="1"/>
</dbReference>
<evidence type="ECO:0000256" key="11">
    <source>
        <dbReference type="ARBA" id="ARBA00023324"/>
    </source>
</evidence>
<keyword evidence="6" id="KW-0479">Metal-binding</keyword>
<keyword evidence="7" id="KW-0106">Calcium</keyword>
<dbReference type="CDD" id="cd00691">
    <property type="entry name" value="ascorbate_peroxidase"/>
    <property type="match status" value="1"/>
</dbReference>